<dbReference type="GO" id="GO:0030015">
    <property type="term" value="C:CCR4-NOT core complex"/>
    <property type="evidence" value="ECO:0007669"/>
    <property type="project" value="InterPro"/>
</dbReference>
<dbReference type="PANTHER" id="PTHR13162:SF8">
    <property type="entry name" value="CCR4-NOT TRANSCRIPTION COMPLEX SUBUNIT 1"/>
    <property type="match status" value="1"/>
</dbReference>
<dbReference type="EMBL" id="CAXKWB010001793">
    <property type="protein sequence ID" value="CAL4065492.1"/>
    <property type="molecule type" value="Genomic_DNA"/>
</dbReference>
<feature type="non-terminal residue" evidence="2">
    <location>
        <position position="1"/>
    </location>
</feature>
<dbReference type="GO" id="GO:0000932">
    <property type="term" value="C:P-body"/>
    <property type="evidence" value="ECO:0007669"/>
    <property type="project" value="TreeGrafter"/>
</dbReference>
<protein>
    <recommendedName>
        <fullName evidence="1">CCR4-NOT transcription complex subunit 1-like NOT1 connector domain-containing protein</fullName>
    </recommendedName>
</protein>
<dbReference type="Proteomes" id="UP001497623">
    <property type="component" value="Unassembled WGS sequence"/>
</dbReference>
<evidence type="ECO:0000313" key="3">
    <source>
        <dbReference type="Proteomes" id="UP001497623"/>
    </source>
</evidence>
<dbReference type="GO" id="GO:0060090">
    <property type="term" value="F:molecular adaptor activity"/>
    <property type="evidence" value="ECO:0007669"/>
    <property type="project" value="TreeGrafter"/>
</dbReference>
<name>A0AAV2PUC0_MEGNR</name>
<dbReference type="PANTHER" id="PTHR13162">
    <property type="entry name" value="CCR4-NOT TRANSCRIPTION COMPLEX"/>
    <property type="match status" value="1"/>
</dbReference>
<feature type="domain" description="CCR4-NOT transcription complex subunit 1-like NOT1 connector" evidence="1">
    <location>
        <begin position="27"/>
        <end position="229"/>
    </location>
</feature>
<reference evidence="2 3" key="1">
    <citation type="submission" date="2024-05" db="EMBL/GenBank/DDBJ databases">
        <authorList>
            <person name="Wallberg A."/>
        </authorList>
    </citation>
    <scope>NUCLEOTIDE SEQUENCE [LARGE SCALE GENOMIC DNA]</scope>
</reference>
<evidence type="ECO:0000259" key="1">
    <source>
        <dbReference type="Pfam" id="PF25097"/>
    </source>
</evidence>
<dbReference type="GO" id="GO:0017148">
    <property type="term" value="P:negative regulation of translation"/>
    <property type="evidence" value="ECO:0007669"/>
    <property type="project" value="InterPro"/>
</dbReference>
<dbReference type="AlphaFoldDB" id="A0AAV2PUC0"/>
<accession>A0AAV2PUC0</accession>
<dbReference type="Pfam" id="PF25097">
    <property type="entry name" value="ARM_Cnot1"/>
    <property type="match status" value="1"/>
</dbReference>
<feature type="non-terminal residue" evidence="2">
    <location>
        <position position="325"/>
    </location>
</feature>
<comment type="caution">
    <text evidence="2">The sequence shown here is derived from an EMBL/GenBank/DDBJ whole genome shotgun (WGS) entry which is preliminary data.</text>
</comment>
<sequence length="325" mass="36681">NECSPPQSFSHDEVTAFLVLTERISEEVDHTIQAFTNLAPSSPLIPMLHSLAEALMLQRTNRDAVAAQHLCRKACDNLLEGARTLPSEPELSQLALRFRDCHLIVLKAMADPRSYGVNWTSKTVTRCWAESREEFKYNLEVVDWLIRSNLINLPLLDEHLTRTLDDPRVPFYIHSLFIMLLVQVYLIDDPGNAVLSESDLQLTLEALVRMCQSRQAPEGLVGLIEALRMKHNLIAGERMAGGNTLNSNNNPLAPRPSLHFRSGVTQARDFQDPPSLQEKTEVLLREWIQMYHSPTAGQGSASAFQHFVKQMNLHGILKTDDLITR</sequence>
<dbReference type="InterPro" id="IPR040398">
    <property type="entry name" value="Not1"/>
</dbReference>
<dbReference type="InterPro" id="IPR055454">
    <property type="entry name" value="CNOT1-like_NOT1_connector"/>
</dbReference>
<proteinExistence type="predicted"/>
<dbReference type="CDD" id="cd20710">
    <property type="entry name" value="NOT1_connector"/>
    <property type="match status" value="1"/>
</dbReference>
<evidence type="ECO:0000313" key="2">
    <source>
        <dbReference type="EMBL" id="CAL4065492.1"/>
    </source>
</evidence>
<organism evidence="2 3">
    <name type="scientific">Meganyctiphanes norvegica</name>
    <name type="common">Northern krill</name>
    <name type="synonym">Thysanopoda norvegica</name>
    <dbReference type="NCBI Taxonomy" id="48144"/>
    <lineage>
        <taxon>Eukaryota</taxon>
        <taxon>Metazoa</taxon>
        <taxon>Ecdysozoa</taxon>
        <taxon>Arthropoda</taxon>
        <taxon>Crustacea</taxon>
        <taxon>Multicrustacea</taxon>
        <taxon>Malacostraca</taxon>
        <taxon>Eumalacostraca</taxon>
        <taxon>Eucarida</taxon>
        <taxon>Euphausiacea</taxon>
        <taxon>Euphausiidae</taxon>
        <taxon>Meganyctiphanes</taxon>
    </lineage>
</organism>
<gene>
    <name evidence="2" type="ORF">MNOR_LOCUS4820</name>
</gene>
<dbReference type="Gene3D" id="1.25.40.790">
    <property type="match status" value="1"/>
</dbReference>
<keyword evidence="3" id="KW-1185">Reference proteome</keyword>
<dbReference type="GO" id="GO:0000288">
    <property type="term" value="P:nuclear-transcribed mRNA catabolic process, deadenylation-dependent decay"/>
    <property type="evidence" value="ECO:0007669"/>
    <property type="project" value="TreeGrafter"/>
</dbReference>